<sequence length="106" mass="11847">MIVGVVILRFLVIISATIALLTHPHGAVVFATDFLHGLTRVRRSTQLAIHRRKCQVSSVASLHHCQPQHDGALSLMTKLRRCRIHVESPPAIQHRVNHLFHKPCSG</sequence>
<keyword evidence="3" id="KW-1185">Reference proteome</keyword>
<feature type="signal peptide" evidence="1">
    <location>
        <begin position="1"/>
        <end position="19"/>
    </location>
</feature>
<evidence type="ECO:0000256" key="1">
    <source>
        <dbReference type="SAM" id="SignalP"/>
    </source>
</evidence>
<reference evidence="2 3" key="1">
    <citation type="submission" date="2019-07" db="EMBL/GenBank/DDBJ databases">
        <title>Genomics analysis of Aphanomyces spp. identifies a new class of oomycete effector associated with host adaptation.</title>
        <authorList>
            <person name="Gaulin E."/>
        </authorList>
    </citation>
    <scope>NUCLEOTIDE SEQUENCE [LARGE SCALE GENOMIC DNA]</scope>
    <source>
        <strain evidence="2 3">ATCC 201684</strain>
    </source>
</reference>
<proteinExistence type="predicted"/>
<feature type="chain" id="PRO_5026233299" description="Secreted protein" evidence="1">
    <location>
        <begin position="20"/>
        <end position="106"/>
    </location>
</feature>
<name>A0A6G0X064_9STRA</name>
<dbReference type="Proteomes" id="UP000481153">
    <property type="component" value="Unassembled WGS sequence"/>
</dbReference>
<evidence type="ECO:0008006" key="4">
    <source>
        <dbReference type="Google" id="ProtNLM"/>
    </source>
</evidence>
<gene>
    <name evidence="2" type="ORF">Ae201684_009991</name>
</gene>
<evidence type="ECO:0000313" key="3">
    <source>
        <dbReference type="Proteomes" id="UP000481153"/>
    </source>
</evidence>
<organism evidence="2 3">
    <name type="scientific">Aphanomyces euteiches</name>
    <dbReference type="NCBI Taxonomy" id="100861"/>
    <lineage>
        <taxon>Eukaryota</taxon>
        <taxon>Sar</taxon>
        <taxon>Stramenopiles</taxon>
        <taxon>Oomycota</taxon>
        <taxon>Saprolegniomycetes</taxon>
        <taxon>Saprolegniales</taxon>
        <taxon>Verrucalvaceae</taxon>
        <taxon>Aphanomyces</taxon>
    </lineage>
</organism>
<accession>A0A6G0X064</accession>
<dbReference type="EMBL" id="VJMJ01000126">
    <property type="protein sequence ID" value="KAF0733174.1"/>
    <property type="molecule type" value="Genomic_DNA"/>
</dbReference>
<keyword evidence="1" id="KW-0732">Signal</keyword>
<dbReference type="AlphaFoldDB" id="A0A6G0X064"/>
<protein>
    <recommendedName>
        <fullName evidence="4">Secreted protein</fullName>
    </recommendedName>
</protein>
<evidence type="ECO:0000313" key="2">
    <source>
        <dbReference type="EMBL" id="KAF0733174.1"/>
    </source>
</evidence>
<comment type="caution">
    <text evidence="2">The sequence shown here is derived from an EMBL/GenBank/DDBJ whole genome shotgun (WGS) entry which is preliminary data.</text>
</comment>